<keyword evidence="2" id="KW-1185">Reference proteome</keyword>
<proteinExistence type="predicted"/>
<evidence type="ECO:0008006" key="3">
    <source>
        <dbReference type="Google" id="ProtNLM"/>
    </source>
</evidence>
<accession>A0ABV1VXD2</accession>
<reference evidence="1 2" key="1">
    <citation type="submission" date="2024-06" db="EMBL/GenBank/DDBJ databases">
        <title>The Natural Products Discovery Center: Release of the First 8490 Sequenced Strains for Exploring Actinobacteria Biosynthetic Diversity.</title>
        <authorList>
            <person name="Kalkreuter E."/>
            <person name="Kautsar S.A."/>
            <person name="Yang D."/>
            <person name="Bader C.D."/>
            <person name="Teijaro C.N."/>
            <person name="Fluegel L."/>
            <person name="Davis C.M."/>
            <person name="Simpson J.R."/>
            <person name="Lauterbach L."/>
            <person name="Steele A.D."/>
            <person name="Gui C."/>
            <person name="Meng S."/>
            <person name="Li G."/>
            <person name="Viehrig K."/>
            <person name="Ye F."/>
            <person name="Su P."/>
            <person name="Kiefer A.F."/>
            <person name="Nichols A."/>
            <person name="Cepeda A.J."/>
            <person name="Yan W."/>
            <person name="Fan B."/>
            <person name="Jiang Y."/>
            <person name="Adhikari A."/>
            <person name="Zheng C.-J."/>
            <person name="Schuster L."/>
            <person name="Cowan T.M."/>
            <person name="Smanski M.J."/>
            <person name="Chevrette M.G."/>
            <person name="De Carvalho L.P.S."/>
            <person name="Shen B."/>
        </authorList>
    </citation>
    <scope>NUCLEOTIDE SEQUENCE [LARGE SCALE GENOMIC DNA]</scope>
    <source>
        <strain evidence="1 2">NPDC000634</strain>
    </source>
</reference>
<protein>
    <recommendedName>
        <fullName evidence="3">Barstar (barnase inhibitor) domain-containing protein</fullName>
    </recommendedName>
</protein>
<evidence type="ECO:0000313" key="1">
    <source>
        <dbReference type="EMBL" id="MER6976602.1"/>
    </source>
</evidence>
<evidence type="ECO:0000313" key="2">
    <source>
        <dbReference type="Proteomes" id="UP001458415"/>
    </source>
</evidence>
<sequence length="186" mass="20109">MANSYAQPILRTGNLAEALRVAWQLVELADTGALEVDFEAVARTPEELNRLLEQMPEAEWWAYGPGRSGSSDDGDLPSDHLPVFLRDWCRPVHAVEAFSSAAGSAPAVVRWDFDGWPAALENGLGPGGTRGAYVTLAANARDLDLEDPADVHTVFVHVKQIEAERAPWLAAQVGLRVIGELVMAPV</sequence>
<dbReference type="RefSeq" id="WP_086727823.1">
    <property type="nucleotide sequence ID" value="NZ_MUBM01000204.1"/>
</dbReference>
<dbReference type="EMBL" id="JBEPCU010000054">
    <property type="protein sequence ID" value="MER6976602.1"/>
    <property type="molecule type" value="Genomic_DNA"/>
</dbReference>
<comment type="caution">
    <text evidence="1">The sequence shown here is derived from an EMBL/GenBank/DDBJ whole genome shotgun (WGS) entry which is preliminary data.</text>
</comment>
<organism evidence="1 2">
    <name type="scientific">Streptomyces carpinensis</name>
    <dbReference type="NCBI Taxonomy" id="66369"/>
    <lineage>
        <taxon>Bacteria</taxon>
        <taxon>Bacillati</taxon>
        <taxon>Actinomycetota</taxon>
        <taxon>Actinomycetes</taxon>
        <taxon>Kitasatosporales</taxon>
        <taxon>Streptomycetaceae</taxon>
        <taxon>Streptomyces</taxon>
    </lineage>
</organism>
<gene>
    <name evidence="1" type="ORF">ABT317_06045</name>
</gene>
<dbReference type="Proteomes" id="UP001458415">
    <property type="component" value="Unassembled WGS sequence"/>
</dbReference>
<name>A0ABV1VXD2_9ACTN</name>